<evidence type="ECO:0000256" key="1">
    <source>
        <dbReference type="ARBA" id="ARBA00004571"/>
    </source>
</evidence>
<dbReference type="Gene3D" id="2.40.170.20">
    <property type="entry name" value="TonB-dependent receptor, beta-barrel domain"/>
    <property type="match status" value="1"/>
</dbReference>
<evidence type="ECO:0000256" key="12">
    <source>
        <dbReference type="RuleBase" id="RU003357"/>
    </source>
</evidence>
<evidence type="ECO:0000256" key="4">
    <source>
        <dbReference type="ARBA" id="ARBA00022452"/>
    </source>
</evidence>
<evidence type="ECO:0000256" key="9">
    <source>
        <dbReference type="ARBA" id="ARBA00023170"/>
    </source>
</evidence>
<dbReference type="PANTHER" id="PTHR30069:SF29">
    <property type="entry name" value="HEMOGLOBIN AND HEMOGLOBIN-HAPTOGLOBIN-BINDING PROTEIN 1-RELATED"/>
    <property type="match status" value="1"/>
</dbReference>
<proteinExistence type="inferred from homology"/>
<dbReference type="SUPFAM" id="SSF56935">
    <property type="entry name" value="Porins"/>
    <property type="match status" value="1"/>
</dbReference>
<keyword evidence="4 11" id="KW-1134">Transmembrane beta strand</keyword>
<dbReference type="EMBL" id="JAEVLS010000002">
    <property type="protein sequence ID" value="MBM0104938.1"/>
    <property type="molecule type" value="Genomic_DNA"/>
</dbReference>
<dbReference type="Pfam" id="PF00593">
    <property type="entry name" value="TonB_dep_Rec_b-barrel"/>
    <property type="match status" value="1"/>
</dbReference>
<dbReference type="CDD" id="cd01347">
    <property type="entry name" value="ligand_gated_channel"/>
    <property type="match status" value="1"/>
</dbReference>
<dbReference type="RefSeq" id="WP_203167007.1">
    <property type="nucleotide sequence ID" value="NZ_JAEVLS010000002.1"/>
</dbReference>
<sequence length="663" mass="74016">MANAQTEDLAELSIEQLLELKVDSIYSASKYEQPVTRAPSSISIVTADEIRKSGHRTLDEVLRSVRGLFVSNDRNYGYLGFRGFQRPGDYTSRVLVLVDGHRINDNVGDAGMVDRTWMVDVDLIERVEVIRGPGSSLYGSSAFFGVVNVITKRGRHVGGLEAEGSAGSLNTYSGRLTYGTTHSSGFDWLMSGSHYDSAGASRIYYPAYDQRISDAPGASNDGFADDLDGEQASKFFTSLRYGGLSASMYYNHREKAVPTAPFGTLFNDPENRTIDRRSYADVKYQLPLSDDLQLSARAFYDNYTYEGFHPYNLAAPGEPVDRTITRYDIVGEWVGTEAQLTTSIADRHTLVLGGEFREHLREDQLVYDISEPGNYHLEDRHSSRMYGLFAQSETKLRENLSLTLGLRLDDYSAISERAVTPRVGLVYNPTELSAVKLLYGEAFRAPNPYERSAEHHAEHEGAHPHQLSSETIDTYEVVYERYFGKYRFSLSAYQYEVQDLITSYQAVEGGAQLYINEGDVHSHGVEVEVEGKLASGLQLRGSYALQKSEVESAGRELSSSPRHLAKLNLIMPLHGERLVSSIELQYRSSSLTLARTRSEDFLLTNVHLTARPFARAIELSLGAYNLFDTTVEYPASSEHLQSTIEQNGRTVEGRLLVRFGSKP</sequence>
<accession>A0ABS1WVE4</accession>
<organism evidence="15 16">
    <name type="scientific">Steroidobacter gossypii</name>
    <dbReference type="NCBI Taxonomy" id="2805490"/>
    <lineage>
        <taxon>Bacteria</taxon>
        <taxon>Pseudomonadati</taxon>
        <taxon>Pseudomonadota</taxon>
        <taxon>Gammaproteobacteria</taxon>
        <taxon>Steroidobacterales</taxon>
        <taxon>Steroidobacteraceae</taxon>
        <taxon>Steroidobacter</taxon>
    </lineage>
</organism>
<keyword evidence="9 15" id="KW-0675">Receptor</keyword>
<dbReference type="Gene3D" id="2.170.130.10">
    <property type="entry name" value="TonB-dependent receptor, plug domain"/>
    <property type="match status" value="1"/>
</dbReference>
<evidence type="ECO:0000256" key="7">
    <source>
        <dbReference type="ARBA" id="ARBA00023077"/>
    </source>
</evidence>
<reference evidence="15 16" key="1">
    <citation type="journal article" date="2021" name="Int. J. Syst. Evol. Microbiol.">
        <title>Steroidobacter gossypii sp. nov., isolated from soil of cotton cropping field.</title>
        <authorList>
            <person name="Huang R."/>
            <person name="Yang S."/>
            <person name="Zhen C."/>
            <person name="Liu W."/>
        </authorList>
    </citation>
    <scope>NUCLEOTIDE SEQUENCE [LARGE SCALE GENOMIC DNA]</scope>
    <source>
        <strain evidence="15 16">S1-65</strain>
    </source>
</reference>
<evidence type="ECO:0000313" key="15">
    <source>
        <dbReference type="EMBL" id="MBM0104938.1"/>
    </source>
</evidence>
<feature type="domain" description="TonB-dependent receptor plug" evidence="14">
    <location>
        <begin position="36"/>
        <end position="146"/>
    </location>
</feature>
<evidence type="ECO:0000256" key="11">
    <source>
        <dbReference type="PROSITE-ProRule" id="PRU01360"/>
    </source>
</evidence>
<dbReference type="InterPro" id="IPR012910">
    <property type="entry name" value="Plug_dom"/>
</dbReference>
<comment type="subcellular location">
    <subcellularLocation>
        <location evidence="1 11">Cell outer membrane</location>
        <topology evidence="1 11">Multi-pass membrane protein</topology>
    </subcellularLocation>
</comment>
<dbReference type="InterPro" id="IPR039426">
    <property type="entry name" value="TonB-dep_rcpt-like"/>
</dbReference>
<keyword evidence="3 11" id="KW-0813">Transport</keyword>
<evidence type="ECO:0000313" key="16">
    <source>
        <dbReference type="Proteomes" id="UP000661077"/>
    </source>
</evidence>
<keyword evidence="6" id="KW-0732">Signal</keyword>
<dbReference type="PANTHER" id="PTHR30069">
    <property type="entry name" value="TONB-DEPENDENT OUTER MEMBRANE RECEPTOR"/>
    <property type="match status" value="1"/>
</dbReference>
<keyword evidence="7 12" id="KW-0798">TonB box</keyword>
<keyword evidence="5 11" id="KW-0812">Transmembrane</keyword>
<dbReference type="Proteomes" id="UP000661077">
    <property type="component" value="Unassembled WGS sequence"/>
</dbReference>
<gene>
    <name evidence="15" type="ORF">JM946_09265</name>
</gene>
<evidence type="ECO:0000256" key="3">
    <source>
        <dbReference type="ARBA" id="ARBA00022448"/>
    </source>
</evidence>
<comment type="similarity">
    <text evidence="2">Belongs to the TonB-dependent receptor family. Hemoglobin/haptoglobin binding protein subfamily.</text>
</comment>
<keyword evidence="8 11" id="KW-0472">Membrane</keyword>
<keyword evidence="16" id="KW-1185">Reference proteome</keyword>
<evidence type="ECO:0000259" key="14">
    <source>
        <dbReference type="Pfam" id="PF07715"/>
    </source>
</evidence>
<dbReference type="PROSITE" id="PS52016">
    <property type="entry name" value="TONB_DEPENDENT_REC_3"/>
    <property type="match status" value="1"/>
</dbReference>
<dbReference type="InterPro" id="IPR036942">
    <property type="entry name" value="Beta-barrel_TonB_sf"/>
</dbReference>
<evidence type="ECO:0000259" key="13">
    <source>
        <dbReference type="Pfam" id="PF00593"/>
    </source>
</evidence>
<name>A0ABS1WVE4_9GAMM</name>
<evidence type="ECO:0000256" key="10">
    <source>
        <dbReference type="ARBA" id="ARBA00023237"/>
    </source>
</evidence>
<dbReference type="Pfam" id="PF07715">
    <property type="entry name" value="Plug"/>
    <property type="match status" value="1"/>
</dbReference>
<keyword evidence="10 11" id="KW-0998">Cell outer membrane</keyword>
<dbReference type="InterPro" id="IPR000531">
    <property type="entry name" value="Beta-barrel_TonB"/>
</dbReference>
<evidence type="ECO:0000256" key="2">
    <source>
        <dbReference type="ARBA" id="ARBA00008143"/>
    </source>
</evidence>
<feature type="domain" description="TonB-dependent receptor-like beta-barrel" evidence="13">
    <location>
        <begin position="265"/>
        <end position="626"/>
    </location>
</feature>
<protein>
    <submittedName>
        <fullName evidence="15">TonB-dependent receptor</fullName>
    </submittedName>
</protein>
<evidence type="ECO:0000256" key="5">
    <source>
        <dbReference type="ARBA" id="ARBA00022692"/>
    </source>
</evidence>
<comment type="caution">
    <text evidence="15">The sequence shown here is derived from an EMBL/GenBank/DDBJ whole genome shotgun (WGS) entry which is preliminary data.</text>
</comment>
<dbReference type="InterPro" id="IPR037066">
    <property type="entry name" value="Plug_dom_sf"/>
</dbReference>
<evidence type="ECO:0000256" key="6">
    <source>
        <dbReference type="ARBA" id="ARBA00022729"/>
    </source>
</evidence>
<evidence type="ECO:0000256" key="8">
    <source>
        <dbReference type="ARBA" id="ARBA00023136"/>
    </source>
</evidence>